<sequence>MSFTQKQSLQGGDGATKTITKLNKKQLDDTPVGFSYGSLVGTFPAKEFEKFIRDFGDKCTYYFGVAAIASFFALVQIALVPIIETPDCGTDLSSTGCDSHSRLIRAAINFFSYFALSLDALGVVSALLTIQKLARVNQGVQDLLDSKREVEEAISEQLEGSHPHNRVFEKWTEERELSHRIDKLSLAASRQRANMAQDAGAQVVVFSSILVGTACFFVALFAQVIQSQPPEIWIPFVGLVGMMIVIVGGNAIIMECGYSWNRFDGGLGDGLSI</sequence>
<feature type="transmembrane region" description="Helical" evidence="1">
    <location>
        <begin position="199"/>
        <end position="226"/>
    </location>
</feature>
<keyword evidence="3" id="KW-1185">Reference proteome</keyword>
<evidence type="ECO:0000256" key="1">
    <source>
        <dbReference type="SAM" id="Phobius"/>
    </source>
</evidence>
<organism evidence="2 3">
    <name type="scientific">Mycena metata</name>
    <dbReference type="NCBI Taxonomy" id="1033252"/>
    <lineage>
        <taxon>Eukaryota</taxon>
        <taxon>Fungi</taxon>
        <taxon>Dikarya</taxon>
        <taxon>Basidiomycota</taxon>
        <taxon>Agaricomycotina</taxon>
        <taxon>Agaricomycetes</taxon>
        <taxon>Agaricomycetidae</taxon>
        <taxon>Agaricales</taxon>
        <taxon>Marasmiineae</taxon>
        <taxon>Mycenaceae</taxon>
        <taxon>Mycena</taxon>
    </lineage>
</organism>
<feature type="transmembrane region" description="Helical" evidence="1">
    <location>
        <begin position="103"/>
        <end position="128"/>
    </location>
</feature>
<name>A0AAD7K1K9_9AGAR</name>
<accession>A0AAD7K1K9</accession>
<evidence type="ECO:0000313" key="3">
    <source>
        <dbReference type="Proteomes" id="UP001215598"/>
    </source>
</evidence>
<feature type="transmembrane region" description="Helical" evidence="1">
    <location>
        <begin position="60"/>
        <end position="83"/>
    </location>
</feature>
<gene>
    <name evidence="2" type="ORF">B0H16DRAFT_1859438</name>
</gene>
<dbReference type="Proteomes" id="UP001215598">
    <property type="component" value="Unassembled WGS sequence"/>
</dbReference>
<evidence type="ECO:0000313" key="2">
    <source>
        <dbReference type="EMBL" id="KAJ7776411.1"/>
    </source>
</evidence>
<protein>
    <submittedName>
        <fullName evidence="2">Uncharacterized protein</fullName>
    </submittedName>
</protein>
<keyword evidence="1" id="KW-0472">Membrane</keyword>
<comment type="caution">
    <text evidence="2">The sequence shown here is derived from an EMBL/GenBank/DDBJ whole genome shotgun (WGS) entry which is preliminary data.</text>
</comment>
<proteinExistence type="predicted"/>
<keyword evidence="1" id="KW-1133">Transmembrane helix</keyword>
<dbReference type="AlphaFoldDB" id="A0AAD7K1K9"/>
<reference evidence="2" key="1">
    <citation type="submission" date="2023-03" db="EMBL/GenBank/DDBJ databases">
        <title>Massive genome expansion in bonnet fungi (Mycena s.s.) driven by repeated elements and novel gene families across ecological guilds.</title>
        <authorList>
            <consortium name="Lawrence Berkeley National Laboratory"/>
            <person name="Harder C.B."/>
            <person name="Miyauchi S."/>
            <person name="Viragh M."/>
            <person name="Kuo A."/>
            <person name="Thoen E."/>
            <person name="Andreopoulos B."/>
            <person name="Lu D."/>
            <person name="Skrede I."/>
            <person name="Drula E."/>
            <person name="Henrissat B."/>
            <person name="Morin E."/>
            <person name="Kohler A."/>
            <person name="Barry K."/>
            <person name="LaButti K."/>
            <person name="Morin E."/>
            <person name="Salamov A."/>
            <person name="Lipzen A."/>
            <person name="Mereny Z."/>
            <person name="Hegedus B."/>
            <person name="Baldrian P."/>
            <person name="Stursova M."/>
            <person name="Weitz H."/>
            <person name="Taylor A."/>
            <person name="Grigoriev I.V."/>
            <person name="Nagy L.G."/>
            <person name="Martin F."/>
            <person name="Kauserud H."/>
        </authorList>
    </citation>
    <scope>NUCLEOTIDE SEQUENCE</scope>
    <source>
        <strain evidence="2">CBHHK182m</strain>
    </source>
</reference>
<dbReference type="EMBL" id="JARKIB010000009">
    <property type="protein sequence ID" value="KAJ7776411.1"/>
    <property type="molecule type" value="Genomic_DNA"/>
</dbReference>
<keyword evidence="1" id="KW-0812">Transmembrane</keyword>
<feature type="transmembrane region" description="Helical" evidence="1">
    <location>
        <begin position="232"/>
        <end position="253"/>
    </location>
</feature>